<sequence>MPHRKFTPDQVASAHKKFERLRSVAPPEARDNSAFFVDTQTGASLVAKERAKKVLDYPLGGIQPLSDSPIATCSFHYRYHDNEGRGALKYDPVGCSETLNAETCEELRRRRGGGSVSFTFLPLLLPIDRSLEQDPRLDRKVLTIPSVGCPRMLTDRDFVGKLVWAARAATRPTMLVVHASEAATYMKHLADILEEFQVGLVAWRCLEPVVGFGMSRLAAQTYGQLLGNRTDVVLCDVNVLDSDALPDGYDSDNEESFGVKSQQRYTGAGLGSGIARFDYLPTGQLKKTKAQPGGATRPIEQVVTVSHGMLYDPCFITSSEDADLTQRFLDKEVRAGAKASVTSVSYKWGKNRIEKVAIEARGFLCTQYMKLRDSYLRTLVHEDAILITYRKSIVVRRKKQMVNRRVTVGELATEFARELRLEQPVIRSLIIEKILLRYKAEQLGR</sequence>
<dbReference type="Proteomes" id="UP000011131">
    <property type="component" value="Chromosome"/>
</dbReference>
<dbReference type="STRING" id="1278073.MYSTI_03610"/>
<dbReference type="OrthoDB" id="5905291at2"/>
<accession>L7U7R2</accession>
<evidence type="ECO:0000313" key="2">
    <source>
        <dbReference type="Proteomes" id="UP000011131"/>
    </source>
</evidence>
<organism evidence="1 2">
    <name type="scientific">Myxococcus stipitatus (strain DSM 14675 / JCM 12634 / Mx s8)</name>
    <dbReference type="NCBI Taxonomy" id="1278073"/>
    <lineage>
        <taxon>Bacteria</taxon>
        <taxon>Pseudomonadati</taxon>
        <taxon>Myxococcota</taxon>
        <taxon>Myxococcia</taxon>
        <taxon>Myxococcales</taxon>
        <taxon>Cystobacterineae</taxon>
        <taxon>Myxococcaceae</taxon>
        <taxon>Myxococcus</taxon>
    </lineage>
</organism>
<protein>
    <submittedName>
        <fullName evidence="1">Uncharacterized protein</fullName>
    </submittedName>
</protein>
<dbReference type="EMBL" id="CP004025">
    <property type="protein sequence ID" value="AGC44916.1"/>
    <property type="molecule type" value="Genomic_DNA"/>
</dbReference>
<name>L7U7R2_MYXSD</name>
<dbReference type="KEGG" id="msd:MYSTI_03610"/>
<dbReference type="AlphaFoldDB" id="L7U7R2"/>
<dbReference type="PATRIC" id="fig|1278073.3.peg.3669"/>
<keyword evidence="2" id="KW-1185">Reference proteome</keyword>
<gene>
    <name evidence="1" type="ordered locus">MYSTI_03610</name>
</gene>
<dbReference type="RefSeq" id="WP_015349176.1">
    <property type="nucleotide sequence ID" value="NC_020126.1"/>
</dbReference>
<evidence type="ECO:0000313" key="1">
    <source>
        <dbReference type="EMBL" id="AGC44916.1"/>
    </source>
</evidence>
<dbReference type="HOGENOM" id="CLU_615122_0_0_7"/>
<proteinExistence type="predicted"/>
<reference evidence="1 2" key="1">
    <citation type="journal article" date="2013" name="Genome Announc.">
        <title>Complete genome sequence of Myxococcus stipitatus strain DSM 14675, a fruiting myxobacterium.</title>
        <authorList>
            <person name="Huntley S."/>
            <person name="Kneip S."/>
            <person name="Treuner-Lange A."/>
            <person name="Sogaard-Andersen L."/>
        </authorList>
    </citation>
    <scope>NUCLEOTIDE SEQUENCE [LARGE SCALE GENOMIC DNA]</scope>
    <source>
        <strain evidence="2">DSM 14675 / JCM 12634 / Mx s8</strain>
    </source>
</reference>